<gene>
    <name evidence="1" type="ordered locus">VC0395_0989</name>
</gene>
<reference evidence="1 2" key="1">
    <citation type="submission" date="2007-03" db="EMBL/GenBank/DDBJ databases">
        <authorList>
            <person name="Heidelberg J."/>
        </authorList>
    </citation>
    <scope>NUCLEOTIDE SEQUENCE [LARGE SCALE GENOMIC DNA]</scope>
    <source>
        <strain evidence="2">ATCC 39541 / Classical Ogawa 395 / O395</strain>
    </source>
</reference>
<proteinExistence type="predicted"/>
<dbReference type="KEGG" id="vcr:VC395_A0277"/>
<dbReference type="EMBL" id="CP000626">
    <property type="protein sequence ID" value="ABQ18743.1"/>
    <property type="molecule type" value="Genomic_DNA"/>
</dbReference>
<accession>A0A0H3AFU7</accession>
<dbReference type="PATRIC" id="fig|345073.21.peg.3038"/>
<organism evidence="1 2">
    <name type="scientific">Vibrio cholerae serotype O1 (strain ATCC 39541 / Classical Ogawa 395 / O395)</name>
    <dbReference type="NCBI Taxonomy" id="345073"/>
    <lineage>
        <taxon>Bacteria</taxon>
        <taxon>Pseudomonadati</taxon>
        <taxon>Pseudomonadota</taxon>
        <taxon>Gammaproteobacteria</taxon>
        <taxon>Vibrionales</taxon>
        <taxon>Vibrionaceae</taxon>
        <taxon>Vibrio</taxon>
    </lineage>
</organism>
<protein>
    <submittedName>
        <fullName evidence="1">Uncharacterized protein</fullName>
    </submittedName>
</protein>
<dbReference type="Proteomes" id="UP000000249">
    <property type="component" value="Chromosome 2"/>
</dbReference>
<dbReference type="AlphaFoldDB" id="A0A0H3AFU7"/>
<sequence length="209" mass="23870">MIAPNSLACSLIFKLLSRATRRFPQQGMCGGFPPTYRTFSSSPSGLTSYPPWRTVAAVCLKFQPVSMKLLHLQLFWYEKHHTLLELEALPQLSPAQQQELEEWIKTRRKILSYEVHQHAWIKVNADGFSSLLTFKPNGTLIEKDMFSDKALHGLWKVMDGFLFVKVISGEFIVEYQIVGHQPHPVHCGIEYINGRVSSYSKFAQLASKE</sequence>
<dbReference type="OrthoDB" id="5892215at2"/>
<dbReference type="KEGG" id="vco:VC0395_0989"/>
<evidence type="ECO:0000313" key="2">
    <source>
        <dbReference type="Proteomes" id="UP000000249"/>
    </source>
</evidence>
<dbReference type="eggNOG" id="ENOG5031MY7">
    <property type="taxonomic scope" value="Bacteria"/>
</dbReference>
<evidence type="ECO:0000313" key="1">
    <source>
        <dbReference type="EMBL" id="ABQ18743.1"/>
    </source>
</evidence>
<name>A0A0H3AFU7_VIBC3</name>